<dbReference type="EMBL" id="QNRH01000006">
    <property type="protein sequence ID" value="RBO93094.1"/>
    <property type="molecule type" value="Genomic_DNA"/>
</dbReference>
<reference evidence="2 3" key="1">
    <citation type="submission" date="2018-06" db="EMBL/GenBank/DDBJ databases">
        <title>Genomic Encyclopedia of Type Strains, Phase IV (KMG-IV): sequencing the most valuable type-strain genomes for metagenomic binning, comparative biology and taxonomic classification.</title>
        <authorList>
            <person name="Goeker M."/>
        </authorList>
    </citation>
    <scope>NUCLEOTIDE SEQUENCE [LARGE SCALE GENOMIC DNA]</scope>
    <source>
        <strain evidence="2 3">DSM 25619</strain>
    </source>
</reference>
<evidence type="ECO:0000313" key="2">
    <source>
        <dbReference type="EMBL" id="RBO93094.1"/>
    </source>
</evidence>
<sequence>MLKLFTPVISAIIGSEVQAATQRAKRSAILYTIMAVALLTGTFFLLMALFFALMMHFGLIIAALIITAGCVVLAILAFIINRVMDNAEKRRLEERRAAIDTNAALTAAAVAAVPTLLKKPLLTLALPVAGLLAVSLLSKDKKTDSPPKKDQGS</sequence>
<feature type="transmembrane region" description="Helical" evidence="1">
    <location>
        <begin position="59"/>
        <end position="80"/>
    </location>
</feature>
<dbReference type="RefSeq" id="WP_113945371.1">
    <property type="nucleotide sequence ID" value="NZ_JBHEEG010000007.1"/>
</dbReference>
<keyword evidence="1" id="KW-1133">Transmembrane helix</keyword>
<dbReference type="AlphaFoldDB" id="A0A366DV20"/>
<keyword evidence="3" id="KW-1185">Reference proteome</keyword>
<evidence type="ECO:0000313" key="3">
    <source>
        <dbReference type="Proteomes" id="UP000252893"/>
    </source>
</evidence>
<keyword evidence="1" id="KW-0472">Membrane</keyword>
<comment type="caution">
    <text evidence="2">The sequence shown here is derived from an EMBL/GenBank/DDBJ whole genome shotgun (WGS) entry which is preliminary data.</text>
</comment>
<feature type="transmembrane region" description="Helical" evidence="1">
    <location>
        <begin position="29"/>
        <end position="52"/>
    </location>
</feature>
<dbReference type="Proteomes" id="UP000252893">
    <property type="component" value="Unassembled WGS sequence"/>
</dbReference>
<accession>A0A366DV20</accession>
<gene>
    <name evidence="2" type="ORF">DFR47_106177</name>
</gene>
<proteinExistence type="predicted"/>
<protein>
    <submittedName>
        <fullName evidence="2">Uncharacterized protein</fullName>
    </submittedName>
</protein>
<dbReference type="OrthoDB" id="9962044at2"/>
<keyword evidence="1" id="KW-0812">Transmembrane</keyword>
<name>A0A366DV20_9HYPH</name>
<organism evidence="2 3">
    <name type="scientific">Pseudochrobactrum asaccharolyticum</name>
    <dbReference type="NCBI Taxonomy" id="354351"/>
    <lineage>
        <taxon>Bacteria</taxon>
        <taxon>Pseudomonadati</taxon>
        <taxon>Pseudomonadota</taxon>
        <taxon>Alphaproteobacteria</taxon>
        <taxon>Hyphomicrobiales</taxon>
        <taxon>Brucellaceae</taxon>
        <taxon>Pseudochrobactrum</taxon>
    </lineage>
</organism>
<evidence type="ECO:0000256" key="1">
    <source>
        <dbReference type="SAM" id="Phobius"/>
    </source>
</evidence>